<feature type="compositionally biased region" description="Low complexity" evidence="1">
    <location>
        <begin position="38"/>
        <end position="60"/>
    </location>
</feature>
<dbReference type="AlphaFoldDB" id="A0A7M7NJF9"/>
<dbReference type="OMA" id="TAHEYGM"/>
<reference evidence="2" key="2">
    <citation type="submission" date="2021-01" db="UniProtKB">
        <authorList>
            <consortium name="EnsemblMetazoa"/>
        </authorList>
    </citation>
    <scope>IDENTIFICATION</scope>
</reference>
<organism evidence="2 3">
    <name type="scientific">Strongylocentrotus purpuratus</name>
    <name type="common">Purple sea urchin</name>
    <dbReference type="NCBI Taxonomy" id="7668"/>
    <lineage>
        <taxon>Eukaryota</taxon>
        <taxon>Metazoa</taxon>
        <taxon>Echinodermata</taxon>
        <taxon>Eleutherozoa</taxon>
        <taxon>Echinozoa</taxon>
        <taxon>Echinoidea</taxon>
        <taxon>Euechinoidea</taxon>
        <taxon>Echinacea</taxon>
        <taxon>Camarodonta</taxon>
        <taxon>Echinidea</taxon>
        <taxon>Strongylocentrotidae</taxon>
        <taxon>Strongylocentrotus</taxon>
    </lineage>
</organism>
<dbReference type="EnsemblMetazoa" id="XM_030981332">
    <property type="protein sequence ID" value="XP_030837192"/>
    <property type="gene ID" value="LOC105436757"/>
</dbReference>
<protein>
    <submittedName>
        <fullName evidence="2">Uncharacterized protein</fullName>
    </submittedName>
</protein>
<evidence type="ECO:0000313" key="2">
    <source>
        <dbReference type="EnsemblMetazoa" id="XP_030837192"/>
    </source>
</evidence>
<dbReference type="KEGG" id="spu:105436757"/>
<dbReference type="InParanoid" id="A0A7M7NJF9"/>
<feature type="compositionally biased region" description="Pro residues" evidence="1">
    <location>
        <begin position="27"/>
        <end position="37"/>
    </location>
</feature>
<feature type="region of interest" description="Disordered" evidence="1">
    <location>
        <begin position="142"/>
        <end position="192"/>
    </location>
</feature>
<feature type="region of interest" description="Disordered" evidence="1">
    <location>
        <begin position="1"/>
        <end position="94"/>
    </location>
</feature>
<reference evidence="3" key="1">
    <citation type="submission" date="2015-02" db="EMBL/GenBank/DDBJ databases">
        <title>Genome sequencing for Strongylocentrotus purpuratus.</title>
        <authorList>
            <person name="Murali S."/>
            <person name="Liu Y."/>
            <person name="Vee V."/>
            <person name="English A."/>
            <person name="Wang M."/>
            <person name="Skinner E."/>
            <person name="Han Y."/>
            <person name="Muzny D.M."/>
            <person name="Worley K.C."/>
            <person name="Gibbs R.A."/>
        </authorList>
    </citation>
    <scope>NUCLEOTIDE SEQUENCE</scope>
</reference>
<evidence type="ECO:0000256" key="1">
    <source>
        <dbReference type="SAM" id="MobiDB-lite"/>
    </source>
</evidence>
<dbReference type="GeneID" id="105436757"/>
<dbReference type="Proteomes" id="UP000007110">
    <property type="component" value="Unassembled WGS sequence"/>
</dbReference>
<accession>A0A7M7NJF9</accession>
<name>A0A7M7NJF9_STRPU</name>
<keyword evidence="3" id="KW-1185">Reference proteome</keyword>
<evidence type="ECO:0000313" key="3">
    <source>
        <dbReference type="Proteomes" id="UP000007110"/>
    </source>
</evidence>
<sequence length="192" mass="20168">MAEAPPLVATRPPLSRQTSPKLSLSHPPSPSPSPPPGAHQHPPVSPTPSSASSSGSSRSPRGLLRRLFTVIGSEVRNGANRPRSKSSGITAHEYGMYRDGGGVLRPRAASTPDPFGGGVPSIQVMDEILLEEDGGGVMEFERMREGSECGSSADCSSAHSSQHSPDVSGEGQRRKKKKWLDISSGAIPNLSR</sequence>
<feature type="compositionally biased region" description="Low complexity" evidence="1">
    <location>
        <begin position="151"/>
        <end position="168"/>
    </location>
</feature>
<proteinExistence type="predicted"/>
<dbReference type="RefSeq" id="XP_030837192.1">
    <property type="nucleotide sequence ID" value="XM_030981332.1"/>
</dbReference>
<dbReference type="OrthoDB" id="10437805at2759"/>